<protein>
    <recommendedName>
        <fullName evidence="8">AXH domain-containing protein</fullName>
    </recommendedName>
</protein>
<keyword evidence="4" id="KW-0238">DNA-binding</keyword>
<keyword evidence="10" id="KW-1185">Reference proteome</keyword>
<feature type="domain" description="AXH" evidence="8">
    <location>
        <begin position="275"/>
        <end position="406"/>
    </location>
</feature>
<dbReference type="GO" id="GO:0000122">
    <property type="term" value="P:negative regulation of transcription by RNA polymerase II"/>
    <property type="evidence" value="ECO:0007669"/>
    <property type="project" value="TreeGrafter"/>
</dbReference>
<keyword evidence="6" id="KW-0539">Nucleus</keyword>
<reference evidence="9" key="3">
    <citation type="submission" date="2025-09" db="UniProtKB">
        <authorList>
            <consortium name="Ensembl"/>
        </authorList>
    </citation>
    <scope>IDENTIFICATION</scope>
</reference>
<organism evidence="9 10">
    <name type="scientific">Denticeps clupeoides</name>
    <name type="common">denticle herring</name>
    <dbReference type="NCBI Taxonomy" id="299321"/>
    <lineage>
        <taxon>Eukaryota</taxon>
        <taxon>Metazoa</taxon>
        <taxon>Chordata</taxon>
        <taxon>Craniata</taxon>
        <taxon>Vertebrata</taxon>
        <taxon>Euteleostomi</taxon>
        <taxon>Actinopterygii</taxon>
        <taxon>Neopterygii</taxon>
        <taxon>Teleostei</taxon>
        <taxon>Clupei</taxon>
        <taxon>Clupeiformes</taxon>
        <taxon>Denticipitoidei</taxon>
        <taxon>Denticipitidae</taxon>
        <taxon>Denticeps</taxon>
    </lineage>
</organism>
<feature type="region of interest" description="Disordered" evidence="7">
    <location>
        <begin position="1"/>
        <end position="24"/>
    </location>
</feature>
<evidence type="ECO:0000256" key="1">
    <source>
        <dbReference type="ARBA" id="ARBA00004123"/>
    </source>
</evidence>
<dbReference type="Pfam" id="PF08517">
    <property type="entry name" value="AXH"/>
    <property type="match status" value="1"/>
</dbReference>
<sequence length="412" mass="46426">MSASPSPVNDSLPPKKRATRQCSSEEPLVHVFKVPASYMYPKGVRRLQEPKDKSLFTPPTTFYHLTDKPYSGSFINTCFPTSSWMEQCSSNGQVVHPISWITKRTDPHVNYPSAVPSRTFNHRFWDLQIHSDHLHPKPWTPILSTPYNQADFFPDVSSRVHSRDRWLDPAVKTNSLYYRQARHRSQKNSSWWTAGGNSRTVLFKSPSARTMSSLSDEIQYTTSTSAKHVLNTTFAGLKQPLLSNPVCPESEQSNQGSTPNASQFPLLDRRCEAASSFSLPPRILHHFAIGSLIELSGGRCKRVEELQMEDFLLCADAYPEFCLRSCTVQHISTSRAPELTRLHILLDNSHTQDFLDVFVEFPFFVCGRGWSSCCPQRTSQMCGLSCHQLFVGDVCLVLTPSPVISPAPRQCG</sequence>
<dbReference type="SUPFAM" id="SSF102031">
    <property type="entry name" value="AXH domain"/>
    <property type="match status" value="1"/>
</dbReference>
<comment type="subcellular location">
    <subcellularLocation>
        <location evidence="1">Nucleus</location>
    </subcellularLocation>
</comment>
<dbReference type="AlphaFoldDB" id="A0AAY4E7A6"/>
<evidence type="ECO:0000259" key="8">
    <source>
        <dbReference type="PROSITE" id="PS51148"/>
    </source>
</evidence>
<proteinExistence type="predicted"/>
<evidence type="ECO:0000256" key="2">
    <source>
        <dbReference type="ARBA" id="ARBA00022491"/>
    </source>
</evidence>
<dbReference type="PANTHER" id="PTHR13392">
    <property type="entry name" value="ATAXIN 1"/>
    <property type="match status" value="1"/>
</dbReference>
<dbReference type="InterPro" id="IPR043404">
    <property type="entry name" value="ATAXIN1-like"/>
</dbReference>
<evidence type="ECO:0000256" key="3">
    <source>
        <dbReference type="ARBA" id="ARBA00023015"/>
    </source>
</evidence>
<dbReference type="GO" id="GO:0005634">
    <property type="term" value="C:nucleus"/>
    <property type="evidence" value="ECO:0007669"/>
    <property type="project" value="UniProtKB-SubCell"/>
</dbReference>
<dbReference type="InterPro" id="IPR003652">
    <property type="entry name" value="Ataxin_AXH_dom"/>
</dbReference>
<name>A0AAY4E7A6_9TELE</name>
<gene>
    <name evidence="9" type="primary">RNF180</name>
</gene>
<reference evidence="9" key="2">
    <citation type="submission" date="2025-08" db="UniProtKB">
        <authorList>
            <consortium name="Ensembl"/>
        </authorList>
    </citation>
    <scope>IDENTIFICATION</scope>
</reference>
<dbReference type="GO" id="GO:0003677">
    <property type="term" value="F:DNA binding"/>
    <property type="evidence" value="ECO:0007669"/>
    <property type="project" value="UniProtKB-KW"/>
</dbReference>
<evidence type="ECO:0000313" key="9">
    <source>
        <dbReference type="Ensembl" id="ENSDCDP00010052806.1"/>
    </source>
</evidence>
<dbReference type="GeneTree" id="ENSGT00390000005939"/>
<evidence type="ECO:0000256" key="5">
    <source>
        <dbReference type="ARBA" id="ARBA00023163"/>
    </source>
</evidence>
<dbReference type="InterPro" id="IPR036096">
    <property type="entry name" value="Ataxin_AXH_dom_sf"/>
</dbReference>
<evidence type="ECO:0000256" key="6">
    <source>
        <dbReference type="ARBA" id="ARBA00023242"/>
    </source>
</evidence>
<dbReference type="Proteomes" id="UP000694580">
    <property type="component" value="Chromosome 12"/>
</dbReference>
<keyword evidence="3" id="KW-0805">Transcription regulation</keyword>
<evidence type="ECO:0000256" key="4">
    <source>
        <dbReference type="ARBA" id="ARBA00023125"/>
    </source>
</evidence>
<dbReference type="PROSITE" id="PS51148">
    <property type="entry name" value="AXH"/>
    <property type="match status" value="1"/>
</dbReference>
<reference evidence="9 10" key="1">
    <citation type="submission" date="2020-06" db="EMBL/GenBank/DDBJ databases">
        <authorList>
            <consortium name="Wellcome Sanger Institute Data Sharing"/>
        </authorList>
    </citation>
    <scope>NUCLEOTIDE SEQUENCE [LARGE SCALE GENOMIC DNA]</scope>
</reference>
<keyword evidence="5" id="KW-0804">Transcription</keyword>
<dbReference type="GO" id="GO:0007399">
    <property type="term" value="P:nervous system development"/>
    <property type="evidence" value="ECO:0007669"/>
    <property type="project" value="TreeGrafter"/>
</dbReference>
<accession>A0AAY4E7A6</accession>
<evidence type="ECO:0000313" key="10">
    <source>
        <dbReference type="Proteomes" id="UP000694580"/>
    </source>
</evidence>
<keyword evidence="2" id="KW-0678">Repressor</keyword>
<dbReference type="Ensembl" id="ENSDCDT00010063300.1">
    <property type="protein sequence ID" value="ENSDCDP00010052806.1"/>
    <property type="gene ID" value="ENSDCDG00010030797.1"/>
</dbReference>
<dbReference type="SMART" id="SM00536">
    <property type="entry name" value="AXH"/>
    <property type="match status" value="1"/>
</dbReference>
<dbReference type="GO" id="GO:0003723">
    <property type="term" value="F:RNA binding"/>
    <property type="evidence" value="ECO:0007669"/>
    <property type="project" value="InterPro"/>
</dbReference>
<evidence type="ECO:0000256" key="7">
    <source>
        <dbReference type="SAM" id="MobiDB-lite"/>
    </source>
</evidence>
<dbReference type="PANTHER" id="PTHR13392:SF14">
    <property type="entry name" value="ATAXIN-1-LIKE"/>
    <property type="match status" value="1"/>
</dbReference>